<keyword evidence="7" id="KW-1185">Reference proteome</keyword>
<gene>
    <name evidence="5" type="ORF">ERW53_01690</name>
    <name evidence="4" type="ORF">ERW57_00480</name>
</gene>
<evidence type="ECO:0000256" key="1">
    <source>
        <dbReference type="ARBA" id="ARBA00022729"/>
    </source>
</evidence>
<feature type="domain" description="Pilus assembly protein E-set like" evidence="3">
    <location>
        <begin position="272"/>
        <end position="334"/>
    </location>
</feature>
<evidence type="ECO:0000313" key="7">
    <source>
        <dbReference type="Proteomes" id="UP000294166"/>
    </source>
</evidence>
<dbReference type="InterPro" id="IPR032636">
    <property type="entry name" value="Pilus_assem_E-set-like_dom"/>
</dbReference>
<proteinExistence type="predicted"/>
<dbReference type="Pfam" id="PF15976">
    <property type="entry name" value="CooC_C"/>
    <property type="match status" value="1"/>
</dbReference>
<evidence type="ECO:0000313" key="4">
    <source>
        <dbReference type="EMBL" id="RYU54759.1"/>
    </source>
</evidence>
<sequence>MLIKKYILIIAILFISSFEQYTFASSLPVGFENAFELNETKIKIKNLDGSFSQSMVFSVSFNTIQLDSENKKTVKQFREYLKINNVSEKYEEQIISDLIYGVKSVDLCTGSIKGCQLSPETYEFIYDYNDKVLYFYVSPDLLSYKNVNEEKKYHSSESEKNGLINSFDLYASSYYQQDAVVSLNDRATLGLPYGYLRGDVNLNNSEDSSQIYEAAYHLDFDAYTLKMGYFKYDPNINSTDFLNSTALFSQNSIIFASSENLLIGNKNSNKVLNIYAAKTGRIHVYRDDRLIYQRNSSEGQNTINYADLPYGRYKVKVDVLSSGKVINSQIYNVYNNRNDSLAEGGIDFSLSAGLLSDQRFEDDLDNQNVDNSTYTKGLVSYQWIDSLLLGAGGIISQEGNSTTIGASYSWLETGLETEIVYDMFKDAEHLNINMNILGLNISYETLETDTLEDGTLAHYLYGKRDYIRGLINYSYSFGGGKSLYTTYSHIKYSSEDGFDLDNEDAQNFVSIGYSSPFIASSNLNLNLDYTDTSDDLTFNILWSIPLSENLEVSTGTTTSKSEVTQFITNIRKDNIIDSDSFHTEAELSNVYNRSQDDMYQEARASASGRTQYATMNMSAYASNNDNSMGVSGGFSSTQIITKDDIYITSKESLSYAVIDIEDNNVNEMVQNDAKGYLSLNKNDSRTNKKIIYKDEAVIPLSEYDEYAVKFDAESVDLYNSGEHQLKVFSHPGTVATMSPKVNRVVSFITSFNDLSEKPVNDVLCVGDGCLNVSEIADGIYRITVLDGIDFELTSNSNSCLLPYEFTTTNQMNFGENYCLPLANSNEELELIDIDDSKLKAIFLGAYEQSSEVEGAIENLKSVGYRVIEKRVGNLKAIYIAQIPSKIKELLAESKDSIQKFKLLSKNNYSAENISFPVALLN</sequence>
<dbReference type="InterPro" id="IPR031917">
    <property type="entry name" value="Pilus_assem_C"/>
</dbReference>
<dbReference type="Proteomes" id="UP000294166">
    <property type="component" value="Unassembled WGS sequence"/>
</dbReference>
<evidence type="ECO:0000313" key="5">
    <source>
        <dbReference type="EMBL" id="RYU66857.1"/>
    </source>
</evidence>
<dbReference type="AlphaFoldDB" id="A0A4Q5KY16"/>
<feature type="domain" description="Pilus assembly protein C-terminal" evidence="2">
    <location>
        <begin position="731"/>
        <end position="818"/>
    </location>
</feature>
<accession>A0A4Q5KY16</accession>
<dbReference type="EMBL" id="SEZN01000002">
    <property type="protein sequence ID" value="RYU66857.1"/>
    <property type="molecule type" value="Genomic_DNA"/>
</dbReference>
<evidence type="ECO:0008006" key="8">
    <source>
        <dbReference type="Google" id="ProtNLM"/>
    </source>
</evidence>
<name>A0A4Q5KY16_9GAMM</name>
<organism evidence="4 6">
    <name type="scientific">Aliivibrio finisterrensis</name>
    <dbReference type="NCBI Taxonomy" id="511998"/>
    <lineage>
        <taxon>Bacteria</taxon>
        <taxon>Pseudomonadati</taxon>
        <taxon>Pseudomonadota</taxon>
        <taxon>Gammaproteobacteria</taxon>
        <taxon>Vibrionales</taxon>
        <taxon>Vibrionaceae</taxon>
        <taxon>Aliivibrio</taxon>
    </lineage>
</organism>
<dbReference type="RefSeq" id="WP_130046671.1">
    <property type="nucleotide sequence ID" value="NZ_SEZK01000001.1"/>
</dbReference>
<protein>
    <recommendedName>
        <fullName evidence="8">Pilus assembly protein E-set like domain-containing protein</fullName>
    </recommendedName>
</protein>
<comment type="caution">
    <text evidence="4">The sequence shown here is derived from an EMBL/GenBank/DDBJ whole genome shotgun (WGS) entry which is preliminary data.</text>
</comment>
<dbReference type="Proteomes" id="UP000294063">
    <property type="component" value="Unassembled WGS sequence"/>
</dbReference>
<evidence type="ECO:0000313" key="6">
    <source>
        <dbReference type="Proteomes" id="UP000294063"/>
    </source>
</evidence>
<evidence type="ECO:0000259" key="2">
    <source>
        <dbReference type="Pfam" id="PF15976"/>
    </source>
</evidence>
<dbReference type="EMBL" id="SEZK01000001">
    <property type="protein sequence ID" value="RYU54759.1"/>
    <property type="molecule type" value="Genomic_DNA"/>
</dbReference>
<evidence type="ECO:0000259" key="3">
    <source>
        <dbReference type="Pfam" id="PF16967"/>
    </source>
</evidence>
<reference evidence="6 7" key="1">
    <citation type="submission" date="2019-02" db="EMBL/GenBank/DDBJ databases">
        <title>Genome sequences of Aliivibrio finisterrensis strains from farmed Atlantic salmon.</title>
        <authorList>
            <person name="Bowman J.P."/>
        </authorList>
    </citation>
    <scope>NUCLEOTIDE SEQUENCE [LARGE SCALE GENOMIC DNA]</scope>
    <source>
        <strain evidence="5 7">A21</strain>
        <strain evidence="4 6">A46</strain>
    </source>
</reference>
<dbReference type="Pfam" id="PF16967">
    <property type="entry name" value="TcfC"/>
    <property type="match status" value="1"/>
</dbReference>
<keyword evidence="1" id="KW-0732">Signal</keyword>